<dbReference type="Pfam" id="PF01263">
    <property type="entry name" value="Aldose_epim"/>
    <property type="match status" value="1"/>
</dbReference>
<dbReference type="Gene3D" id="2.70.98.10">
    <property type="match status" value="1"/>
</dbReference>
<dbReference type="GO" id="GO:0033499">
    <property type="term" value="P:galactose catabolic process via UDP-galactose, Leloir pathway"/>
    <property type="evidence" value="ECO:0007669"/>
    <property type="project" value="TreeGrafter"/>
</dbReference>
<accession>A0A5E3ZW88</accession>
<dbReference type="InterPro" id="IPR008183">
    <property type="entry name" value="Aldose_1/G6P_1-epimerase"/>
</dbReference>
<evidence type="ECO:0000313" key="1">
    <source>
        <dbReference type="EMBL" id="VHO00133.1"/>
    </source>
</evidence>
<dbReference type="AlphaFoldDB" id="A0A5E3ZW88"/>
<dbReference type="PANTHER" id="PTHR10091:SF0">
    <property type="entry name" value="GALACTOSE MUTAROTASE"/>
    <property type="match status" value="1"/>
</dbReference>
<dbReference type="GO" id="GO:0030246">
    <property type="term" value="F:carbohydrate binding"/>
    <property type="evidence" value="ECO:0007669"/>
    <property type="project" value="InterPro"/>
</dbReference>
<organism evidence="1 2">
    <name type="scientific">Lawsonella clevelandensis</name>
    <dbReference type="NCBI Taxonomy" id="1528099"/>
    <lineage>
        <taxon>Bacteria</taxon>
        <taxon>Bacillati</taxon>
        <taxon>Actinomycetota</taxon>
        <taxon>Actinomycetes</taxon>
        <taxon>Mycobacteriales</taxon>
        <taxon>Lawsonellaceae</taxon>
        <taxon>Lawsonella</taxon>
    </lineage>
</organism>
<proteinExistence type="predicted"/>
<dbReference type="EMBL" id="LR584267">
    <property type="protein sequence ID" value="VHO00133.1"/>
    <property type="molecule type" value="Genomic_DNA"/>
</dbReference>
<keyword evidence="2" id="KW-1185">Reference proteome</keyword>
<dbReference type="GeneID" id="84894473"/>
<dbReference type="GO" id="GO:0004034">
    <property type="term" value="F:aldose 1-epimerase activity"/>
    <property type="evidence" value="ECO:0007669"/>
    <property type="project" value="TreeGrafter"/>
</dbReference>
<dbReference type="GO" id="GO:0006006">
    <property type="term" value="P:glucose metabolic process"/>
    <property type="evidence" value="ECO:0007669"/>
    <property type="project" value="TreeGrafter"/>
</dbReference>
<reference evidence="1 2" key="1">
    <citation type="submission" date="2019-04" db="EMBL/GenBank/DDBJ databases">
        <authorList>
            <person name="Seth-Smith MB H."/>
            <person name="Seth-Smith H."/>
        </authorList>
    </citation>
    <scope>NUCLEOTIDE SEQUENCE [LARGE SCALE GENOMIC DNA]</scope>
    <source>
        <strain evidence="1">USB-603019</strain>
    </source>
</reference>
<dbReference type="RefSeq" id="WP_053978770.1">
    <property type="nucleotide sequence ID" value="NZ_CAJPTR010000011.1"/>
</dbReference>
<dbReference type="Proteomes" id="UP000324288">
    <property type="component" value="Chromosome"/>
</dbReference>
<protein>
    <submittedName>
        <fullName evidence="1">Aldose 1-epimerase</fullName>
    </submittedName>
</protein>
<dbReference type="PANTHER" id="PTHR10091">
    <property type="entry name" value="ALDOSE-1-EPIMERASE"/>
    <property type="match status" value="1"/>
</dbReference>
<dbReference type="SUPFAM" id="SSF74650">
    <property type="entry name" value="Galactose mutarotase-like"/>
    <property type="match status" value="1"/>
</dbReference>
<dbReference type="InterPro" id="IPR014718">
    <property type="entry name" value="GH-type_carb-bd"/>
</dbReference>
<dbReference type="InterPro" id="IPR011013">
    <property type="entry name" value="Gal_mutarotase_sf_dom"/>
</dbReference>
<evidence type="ECO:0000313" key="2">
    <source>
        <dbReference type="Proteomes" id="UP000324288"/>
    </source>
</evidence>
<name>A0A5E3ZW88_9ACTN</name>
<sequence length="343" mass="37301">MDESFEDKIALEIEAQLVSGRTIALESGPYRALIDRQGAAVQGLWWTPSEGATEVPLAEPYGAESPFTCGQTLIPWPNRIADARFLFQETPVALEMSEPALHNAIHGLATAALWDVSEKASDGSFVTLSFRSGPALGNGWPWEFSVVVRYEVSAAGLTVAVSVKNESRQAMPWGYGAHPYITAGGAALNACTLQASVDEWWVTDDRNLPTGEHLPIGEGVPVLRQPTSMEDVWFDTPFTVAQDTPVDVGWRELARLTGPVAEDQNVSVVMDADSGFTWLQIFTTGEKTVMFPGKDTEEGRALAVEPMTCPPNAMVTGQDVIVLEPFAEWSGQWRVHGEVSDHL</sequence>
<gene>
    <name evidence="1" type="primary">galM</name>
    <name evidence="1" type="ORF">LC603019_00490</name>
</gene>